<proteinExistence type="predicted"/>
<dbReference type="PANTHER" id="PTHR10434:SF11">
    <property type="entry name" value="1-ACYL-SN-GLYCEROL-3-PHOSPHATE ACYLTRANSFERASE"/>
    <property type="match status" value="1"/>
</dbReference>
<reference evidence="4 5" key="1">
    <citation type="submission" date="2017-02" db="EMBL/GenBank/DDBJ databases">
        <authorList>
            <person name="Peterson S.W."/>
        </authorList>
    </citation>
    <scope>NUCLEOTIDE SEQUENCE [LARGE SCALE GENOMIC DNA]</scope>
    <source>
        <strain evidence="4 5">VKM Ac-2059</strain>
    </source>
</reference>
<keyword evidence="1 4" id="KW-0808">Transferase</keyword>
<dbReference type="InterPro" id="IPR002123">
    <property type="entry name" value="Plipid/glycerol_acylTrfase"/>
</dbReference>
<gene>
    <name evidence="4" type="ORF">SAMN06309945_2338</name>
</gene>
<dbReference type="PANTHER" id="PTHR10434">
    <property type="entry name" value="1-ACYL-SN-GLYCEROL-3-PHOSPHATE ACYLTRANSFERASE"/>
    <property type="match status" value="1"/>
</dbReference>
<keyword evidence="5" id="KW-1185">Reference proteome</keyword>
<protein>
    <submittedName>
        <fullName evidence="4">1-acyl-sn-glycerol-3-phosphate acyltransferase</fullName>
    </submittedName>
</protein>
<dbReference type="CDD" id="cd07989">
    <property type="entry name" value="LPLAT_AGPAT-like"/>
    <property type="match status" value="1"/>
</dbReference>
<evidence type="ECO:0000256" key="1">
    <source>
        <dbReference type="ARBA" id="ARBA00022679"/>
    </source>
</evidence>
<keyword evidence="2 4" id="KW-0012">Acyltransferase</keyword>
<organism evidence="4 5">
    <name type="scientific">Okibacterium fritillariae</name>
    <dbReference type="NCBI Taxonomy" id="123320"/>
    <lineage>
        <taxon>Bacteria</taxon>
        <taxon>Bacillati</taxon>
        <taxon>Actinomycetota</taxon>
        <taxon>Actinomycetes</taxon>
        <taxon>Micrococcales</taxon>
        <taxon>Microbacteriaceae</taxon>
        <taxon>Okibacterium</taxon>
    </lineage>
</organism>
<feature type="domain" description="Phospholipid/glycerol acyltransferase" evidence="3">
    <location>
        <begin position="52"/>
        <end position="171"/>
    </location>
</feature>
<evidence type="ECO:0000256" key="2">
    <source>
        <dbReference type="ARBA" id="ARBA00023315"/>
    </source>
</evidence>
<evidence type="ECO:0000313" key="5">
    <source>
        <dbReference type="Proteomes" id="UP000190857"/>
    </source>
</evidence>
<accession>A0A1T5KJZ3</accession>
<evidence type="ECO:0000313" key="4">
    <source>
        <dbReference type="EMBL" id="SKC64074.1"/>
    </source>
</evidence>
<dbReference type="EMBL" id="FUZP01000002">
    <property type="protein sequence ID" value="SKC64074.1"/>
    <property type="molecule type" value="Genomic_DNA"/>
</dbReference>
<dbReference type="GO" id="GO:0006654">
    <property type="term" value="P:phosphatidic acid biosynthetic process"/>
    <property type="evidence" value="ECO:0007669"/>
    <property type="project" value="TreeGrafter"/>
</dbReference>
<evidence type="ECO:0000259" key="3">
    <source>
        <dbReference type="SMART" id="SM00563"/>
    </source>
</evidence>
<sequence>MPAEEETRETADVASSSGPVYALGRLVLMPIARLIYRPKVVGRKNVPRHGRVILASNHQSFIDSIAIPVVTPRRVQFLAKSTYFEGTGAKGWMSRVFFESIGAVAVRRGAGAAAQEALDEGKKILESESAFAIYPEGTRSLDGRLYRGRTGVAWLALSTGAPVVPVGLIGTDELMPVGTKMPKLKKVSVVFGEPIDVSHHGPATSGRARRAATDEIMAAIHALTGQELAHAYNESPPADAMEKFKRNILRRERF</sequence>
<name>A0A1T5KJZ3_9MICO</name>
<dbReference type="AlphaFoldDB" id="A0A1T5KJZ3"/>
<dbReference type="Pfam" id="PF01553">
    <property type="entry name" value="Acyltransferase"/>
    <property type="match status" value="1"/>
</dbReference>
<dbReference type="SUPFAM" id="SSF69593">
    <property type="entry name" value="Glycerol-3-phosphate (1)-acyltransferase"/>
    <property type="match status" value="1"/>
</dbReference>
<dbReference type="GO" id="GO:0003841">
    <property type="term" value="F:1-acylglycerol-3-phosphate O-acyltransferase activity"/>
    <property type="evidence" value="ECO:0007669"/>
    <property type="project" value="TreeGrafter"/>
</dbReference>
<dbReference type="Proteomes" id="UP000190857">
    <property type="component" value="Unassembled WGS sequence"/>
</dbReference>
<dbReference type="SMART" id="SM00563">
    <property type="entry name" value="PlsC"/>
    <property type="match status" value="1"/>
</dbReference>
<dbReference type="STRING" id="123320.SAMN06309945_2338"/>
<dbReference type="GO" id="GO:0005886">
    <property type="term" value="C:plasma membrane"/>
    <property type="evidence" value="ECO:0007669"/>
    <property type="project" value="TreeGrafter"/>
</dbReference>